<keyword evidence="4 12" id="KW-0349">Heme</keyword>
<dbReference type="PANTHER" id="PTHR47947:SF26">
    <property type="entry name" value="CYTOCHROME P450"/>
    <property type="match status" value="1"/>
</dbReference>
<dbReference type="GO" id="GO:0016020">
    <property type="term" value="C:membrane"/>
    <property type="evidence" value="ECO:0007669"/>
    <property type="project" value="UniProtKB-SubCell"/>
</dbReference>
<sequence>MHRKISKLAVMDYFFKVPTVVMTSLFAFAIFVLYLVWMSRGFHTNRSKKRAPPEAGGGWPVIGHLHLLGGPRMPQIVLGDMADKYGPVYTIKLGVHRNLVESSWEMAKECLDTNDKLFANRPKILALELLGYNFSMFAFGPYDHYWRRMRKIVTLQLLSNHRLEMLKHVRQSEVKVSLKELYQSWVNKKDISNQALVDMRRWFNTTTINVIVSMLVGKQPDQDSGRWIQTVTKFFELAGTFVVADALPILRKLDIGGHERAMKQTAKELDHVAQGWLEEHKKRRVSGAVNAGGEDFMDAMLTILDEEEDFSNHDADTINKSTSLALMVAASDPTSVTLTWCLSLLLNNRHALKKAQEEIDTHVAKERQLKESDINKLTYLQAIIKETMRLYPPAPLSLPHESMEDCTISGYHVPAGTRLLVNLWKIQRDPRVWTDPCEFQPERFLTNHKNIDVRGQNFKLIPFGAGRRMCPGISFALQVLQLTLASLLHGFDITTPSEELVDMTEGVGLTSLKATPLEVLLTPRLPAYLYG</sequence>
<evidence type="ECO:0000256" key="13">
    <source>
        <dbReference type="RuleBase" id="RU000461"/>
    </source>
</evidence>
<accession>A0A1Q3CQL6</accession>
<evidence type="ECO:0000256" key="5">
    <source>
        <dbReference type="ARBA" id="ARBA00022692"/>
    </source>
</evidence>
<evidence type="ECO:0000256" key="1">
    <source>
        <dbReference type="ARBA" id="ARBA00001971"/>
    </source>
</evidence>
<dbReference type="Gene3D" id="1.10.630.10">
    <property type="entry name" value="Cytochrome P450"/>
    <property type="match status" value="1"/>
</dbReference>
<dbReference type="PROSITE" id="PS00086">
    <property type="entry name" value="CYTOCHROME_P450"/>
    <property type="match status" value="1"/>
</dbReference>
<evidence type="ECO:0000313" key="16">
    <source>
        <dbReference type="Proteomes" id="UP000187406"/>
    </source>
</evidence>
<comment type="caution">
    <text evidence="15">The sequence shown here is derived from an EMBL/GenBank/DDBJ whole genome shotgun (WGS) entry which is preliminary data.</text>
</comment>
<dbReference type="PRINTS" id="PR00463">
    <property type="entry name" value="EP450I"/>
</dbReference>
<evidence type="ECO:0000256" key="9">
    <source>
        <dbReference type="ARBA" id="ARBA00023004"/>
    </source>
</evidence>
<dbReference type="CDD" id="cd20654">
    <property type="entry name" value="CYP82"/>
    <property type="match status" value="1"/>
</dbReference>
<gene>
    <name evidence="15" type="ORF">CFOL_v3_26007</name>
</gene>
<evidence type="ECO:0000256" key="10">
    <source>
        <dbReference type="ARBA" id="ARBA00023033"/>
    </source>
</evidence>
<evidence type="ECO:0000256" key="6">
    <source>
        <dbReference type="ARBA" id="ARBA00022723"/>
    </source>
</evidence>
<protein>
    <submittedName>
        <fullName evidence="15">p450 domain-containing protein</fullName>
    </submittedName>
</protein>
<dbReference type="InterPro" id="IPR002401">
    <property type="entry name" value="Cyt_P450_E_grp-I"/>
</dbReference>
<evidence type="ECO:0000313" key="15">
    <source>
        <dbReference type="EMBL" id="GAV82556.1"/>
    </source>
</evidence>
<name>A0A1Q3CQL6_CEPFO</name>
<comment type="similarity">
    <text evidence="3 13">Belongs to the cytochrome P450 family.</text>
</comment>
<dbReference type="AlphaFoldDB" id="A0A1Q3CQL6"/>
<keyword evidence="6 12" id="KW-0479">Metal-binding</keyword>
<keyword evidence="8 13" id="KW-0560">Oxidoreductase</keyword>
<dbReference type="OrthoDB" id="2789670at2759"/>
<keyword evidence="5 14" id="KW-0812">Transmembrane</keyword>
<dbReference type="Pfam" id="PF00067">
    <property type="entry name" value="p450"/>
    <property type="match status" value="1"/>
</dbReference>
<comment type="subcellular location">
    <subcellularLocation>
        <location evidence="2">Membrane</location>
    </subcellularLocation>
</comment>
<proteinExistence type="inferred from homology"/>
<evidence type="ECO:0000256" key="3">
    <source>
        <dbReference type="ARBA" id="ARBA00010617"/>
    </source>
</evidence>
<dbReference type="InterPro" id="IPR017972">
    <property type="entry name" value="Cyt_P450_CS"/>
</dbReference>
<dbReference type="InterPro" id="IPR050651">
    <property type="entry name" value="Plant_Cytochrome_P450_Monoox"/>
</dbReference>
<dbReference type="InterPro" id="IPR036396">
    <property type="entry name" value="Cyt_P450_sf"/>
</dbReference>
<feature type="transmembrane region" description="Helical" evidence="14">
    <location>
        <begin position="20"/>
        <end position="39"/>
    </location>
</feature>
<keyword evidence="7 14" id="KW-1133">Transmembrane helix</keyword>
<dbReference type="Proteomes" id="UP000187406">
    <property type="component" value="Unassembled WGS sequence"/>
</dbReference>
<keyword evidence="10 13" id="KW-0503">Monooxygenase</keyword>
<comment type="cofactor">
    <cofactor evidence="1 12">
        <name>heme</name>
        <dbReference type="ChEBI" id="CHEBI:30413"/>
    </cofactor>
</comment>
<dbReference type="GO" id="GO:0016705">
    <property type="term" value="F:oxidoreductase activity, acting on paired donors, with incorporation or reduction of molecular oxygen"/>
    <property type="evidence" value="ECO:0007669"/>
    <property type="project" value="InterPro"/>
</dbReference>
<dbReference type="PRINTS" id="PR00385">
    <property type="entry name" value="P450"/>
</dbReference>
<evidence type="ECO:0000256" key="14">
    <source>
        <dbReference type="SAM" id="Phobius"/>
    </source>
</evidence>
<organism evidence="15 16">
    <name type="scientific">Cephalotus follicularis</name>
    <name type="common">Albany pitcher plant</name>
    <dbReference type="NCBI Taxonomy" id="3775"/>
    <lineage>
        <taxon>Eukaryota</taxon>
        <taxon>Viridiplantae</taxon>
        <taxon>Streptophyta</taxon>
        <taxon>Embryophyta</taxon>
        <taxon>Tracheophyta</taxon>
        <taxon>Spermatophyta</taxon>
        <taxon>Magnoliopsida</taxon>
        <taxon>eudicotyledons</taxon>
        <taxon>Gunneridae</taxon>
        <taxon>Pentapetalae</taxon>
        <taxon>rosids</taxon>
        <taxon>fabids</taxon>
        <taxon>Oxalidales</taxon>
        <taxon>Cephalotaceae</taxon>
        <taxon>Cephalotus</taxon>
    </lineage>
</organism>
<keyword evidence="16" id="KW-1185">Reference proteome</keyword>
<dbReference type="InParanoid" id="A0A1Q3CQL6"/>
<dbReference type="GO" id="GO:0005506">
    <property type="term" value="F:iron ion binding"/>
    <property type="evidence" value="ECO:0007669"/>
    <property type="project" value="InterPro"/>
</dbReference>
<keyword evidence="11 14" id="KW-0472">Membrane</keyword>
<dbReference type="FunFam" id="1.10.630.10:FF:000026">
    <property type="entry name" value="Cytochrome P450 82C4"/>
    <property type="match status" value="1"/>
</dbReference>
<dbReference type="GO" id="GO:0020037">
    <property type="term" value="F:heme binding"/>
    <property type="evidence" value="ECO:0007669"/>
    <property type="project" value="InterPro"/>
</dbReference>
<dbReference type="InterPro" id="IPR001128">
    <property type="entry name" value="Cyt_P450"/>
</dbReference>
<evidence type="ECO:0000256" key="2">
    <source>
        <dbReference type="ARBA" id="ARBA00004370"/>
    </source>
</evidence>
<reference evidence="16" key="1">
    <citation type="submission" date="2016-04" db="EMBL/GenBank/DDBJ databases">
        <title>Cephalotus genome sequencing.</title>
        <authorList>
            <person name="Fukushima K."/>
            <person name="Hasebe M."/>
            <person name="Fang X."/>
        </authorList>
    </citation>
    <scope>NUCLEOTIDE SEQUENCE [LARGE SCALE GENOMIC DNA]</scope>
    <source>
        <strain evidence="16">cv. St1</strain>
    </source>
</reference>
<feature type="binding site" description="axial binding residue" evidence="12">
    <location>
        <position position="470"/>
    </location>
    <ligand>
        <name>heme</name>
        <dbReference type="ChEBI" id="CHEBI:30413"/>
    </ligand>
    <ligandPart>
        <name>Fe</name>
        <dbReference type="ChEBI" id="CHEBI:18248"/>
    </ligandPart>
</feature>
<dbReference type="STRING" id="3775.A0A1Q3CQL6"/>
<dbReference type="EMBL" id="BDDD01002660">
    <property type="protein sequence ID" value="GAV82556.1"/>
    <property type="molecule type" value="Genomic_DNA"/>
</dbReference>
<dbReference type="PANTHER" id="PTHR47947">
    <property type="entry name" value="CYTOCHROME P450 82C3-RELATED"/>
    <property type="match status" value="1"/>
</dbReference>
<evidence type="ECO:0000256" key="8">
    <source>
        <dbReference type="ARBA" id="ARBA00023002"/>
    </source>
</evidence>
<dbReference type="GO" id="GO:0004497">
    <property type="term" value="F:monooxygenase activity"/>
    <property type="evidence" value="ECO:0007669"/>
    <property type="project" value="UniProtKB-KW"/>
</dbReference>
<evidence type="ECO:0000256" key="11">
    <source>
        <dbReference type="ARBA" id="ARBA00023136"/>
    </source>
</evidence>
<keyword evidence="9 12" id="KW-0408">Iron</keyword>
<evidence type="ECO:0000256" key="12">
    <source>
        <dbReference type="PIRSR" id="PIRSR602401-1"/>
    </source>
</evidence>
<dbReference type="SUPFAM" id="SSF48264">
    <property type="entry name" value="Cytochrome P450"/>
    <property type="match status" value="1"/>
</dbReference>
<evidence type="ECO:0000256" key="4">
    <source>
        <dbReference type="ARBA" id="ARBA00022617"/>
    </source>
</evidence>
<evidence type="ECO:0000256" key="7">
    <source>
        <dbReference type="ARBA" id="ARBA00022989"/>
    </source>
</evidence>